<sequence>MILDIIIIIILIVPMSVGLFRGFIYMLLRTFSWIGAVVAAFFLTGPVSRAMRDGFAGDMISDGVSGKIRSSMSFSDTIHEGLPDIISGGLKTATSGAVDIFSEMITNVVISVISFLLIVFAVKLLVRFFIKPAARRRDPSILSATDKLMGLMVGFFEGFLMVFIFMALLIPVTGLASEGMAQSIVENLKESVIAGPLYDNNFLLVITGGVFS</sequence>
<dbReference type="Pfam" id="PF02674">
    <property type="entry name" value="Colicin_V"/>
    <property type="match status" value="1"/>
</dbReference>
<evidence type="ECO:0000256" key="1">
    <source>
        <dbReference type="ARBA" id="ARBA00004141"/>
    </source>
</evidence>
<name>A0A926I4H4_9FIRM</name>
<feature type="transmembrane region" description="Helical" evidence="5">
    <location>
        <begin position="108"/>
        <end position="130"/>
    </location>
</feature>
<feature type="transmembrane region" description="Helical" evidence="5">
    <location>
        <begin position="6"/>
        <end position="24"/>
    </location>
</feature>
<organism evidence="6 7">
    <name type="scientific">Lentihominibacter hominis</name>
    <dbReference type="NCBI Taxonomy" id="2763645"/>
    <lineage>
        <taxon>Bacteria</taxon>
        <taxon>Bacillati</taxon>
        <taxon>Bacillota</taxon>
        <taxon>Clostridia</taxon>
        <taxon>Peptostreptococcales</taxon>
        <taxon>Anaerovoracaceae</taxon>
        <taxon>Lentihominibacter</taxon>
    </lineage>
</organism>
<evidence type="ECO:0000313" key="6">
    <source>
        <dbReference type="EMBL" id="MBC8567794.1"/>
    </source>
</evidence>
<feature type="transmembrane region" description="Helical" evidence="5">
    <location>
        <begin position="151"/>
        <end position="170"/>
    </location>
</feature>
<keyword evidence="4 5" id="KW-0472">Membrane</keyword>
<protein>
    <submittedName>
        <fullName evidence="6">CvpA family protein</fullName>
    </submittedName>
</protein>
<evidence type="ECO:0000256" key="4">
    <source>
        <dbReference type="ARBA" id="ARBA00023136"/>
    </source>
</evidence>
<proteinExistence type="predicted"/>
<dbReference type="Proteomes" id="UP000610862">
    <property type="component" value="Unassembled WGS sequence"/>
</dbReference>
<comment type="subcellular location">
    <subcellularLocation>
        <location evidence="1">Membrane</location>
        <topology evidence="1">Multi-pass membrane protein</topology>
    </subcellularLocation>
</comment>
<comment type="caution">
    <text evidence="6">The sequence shown here is derived from an EMBL/GenBank/DDBJ whole genome shotgun (WGS) entry which is preliminary data.</text>
</comment>
<dbReference type="GO" id="GO:0009403">
    <property type="term" value="P:toxin biosynthetic process"/>
    <property type="evidence" value="ECO:0007669"/>
    <property type="project" value="InterPro"/>
</dbReference>
<reference evidence="6" key="1">
    <citation type="submission" date="2020-08" db="EMBL/GenBank/DDBJ databases">
        <title>Genome public.</title>
        <authorList>
            <person name="Liu C."/>
            <person name="Sun Q."/>
        </authorList>
    </citation>
    <scope>NUCLEOTIDE SEQUENCE</scope>
    <source>
        <strain evidence="6">NSJ-24</strain>
    </source>
</reference>
<evidence type="ECO:0000256" key="5">
    <source>
        <dbReference type="SAM" id="Phobius"/>
    </source>
</evidence>
<keyword evidence="7" id="KW-1185">Reference proteome</keyword>
<keyword evidence="2 5" id="KW-0812">Transmembrane</keyword>
<accession>A0A926I4H4</accession>
<keyword evidence="3 5" id="KW-1133">Transmembrane helix</keyword>
<evidence type="ECO:0000256" key="2">
    <source>
        <dbReference type="ARBA" id="ARBA00022692"/>
    </source>
</evidence>
<feature type="transmembrane region" description="Helical" evidence="5">
    <location>
        <begin position="31"/>
        <end position="51"/>
    </location>
</feature>
<dbReference type="AlphaFoldDB" id="A0A926I4H4"/>
<dbReference type="RefSeq" id="WP_177270864.1">
    <property type="nucleotide sequence ID" value="NZ_JACRTA010000001.1"/>
</dbReference>
<dbReference type="GO" id="GO:0016020">
    <property type="term" value="C:membrane"/>
    <property type="evidence" value="ECO:0007669"/>
    <property type="project" value="UniProtKB-SubCell"/>
</dbReference>
<evidence type="ECO:0000256" key="3">
    <source>
        <dbReference type="ARBA" id="ARBA00022989"/>
    </source>
</evidence>
<evidence type="ECO:0000313" key="7">
    <source>
        <dbReference type="Proteomes" id="UP000610862"/>
    </source>
</evidence>
<dbReference type="EMBL" id="JACRTA010000001">
    <property type="protein sequence ID" value="MBC8567794.1"/>
    <property type="molecule type" value="Genomic_DNA"/>
</dbReference>
<dbReference type="InterPro" id="IPR003825">
    <property type="entry name" value="Colicin-V_CvpA"/>
</dbReference>
<gene>
    <name evidence="6" type="ORF">H8692_03320</name>
</gene>